<evidence type="ECO:0000256" key="1">
    <source>
        <dbReference type="SAM" id="Phobius"/>
    </source>
</evidence>
<protein>
    <submittedName>
        <fullName evidence="2">Uncharacterized protein</fullName>
    </submittedName>
</protein>
<proteinExistence type="predicted"/>
<keyword evidence="1" id="KW-0472">Membrane</keyword>
<dbReference type="EMBL" id="VSRR010009557">
    <property type="protein sequence ID" value="MPC50524.1"/>
    <property type="molecule type" value="Genomic_DNA"/>
</dbReference>
<dbReference type="AlphaFoldDB" id="A0A5B7G226"/>
<keyword evidence="1" id="KW-0812">Transmembrane</keyword>
<feature type="transmembrane region" description="Helical" evidence="1">
    <location>
        <begin position="43"/>
        <end position="62"/>
    </location>
</feature>
<dbReference type="Proteomes" id="UP000324222">
    <property type="component" value="Unassembled WGS sequence"/>
</dbReference>
<keyword evidence="1" id="KW-1133">Transmembrane helix</keyword>
<gene>
    <name evidence="2" type="ORF">E2C01_044353</name>
</gene>
<keyword evidence="3" id="KW-1185">Reference proteome</keyword>
<comment type="caution">
    <text evidence="2">The sequence shown here is derived from an EMBL/GenBank/DDBJ whole genome shotgun (WGS) entry which is preliminary data.</text>
</comment>
<organism evidence="2 3">
    <name type="scientific">Portunus trituberculatus</name>
    <name type="common">Swimming crab</name>
    <name type="synonym">Neptunus trituberculatus</name>
    <dbReference type="NCBI Taxonomy" id="210409"/>
    <lineage>
        <taxon>Eukaryota</taxon>
        <taxon>Metazoa</taxon>
        <taxon>Ecdysozoa</taxon>
        <taxon>Arthropoda</taxon>
        <taxon>Crustacea</taxon>
        <taxon>Multicrustacea</taxon>
        <taxon>Malacostraca</taxon>
        <taxon>Eumalacostraca</taxon>
        <taxon>Eucarida</taxon>
        <taxon>Decapoda</taxon>
        <taxon>Pleocyemata</taxon>
        <taxon>Brachyura</taxon>
        <taxon>Eubrachyura</taxon>
        <taxon>Portunoidea</taxon>
        <taxon>Portunidae</taxon>
        <taxon>Portuninae</taxon>
        <taxon>Portunus</taxon>
    </lineage>
</organism>
<reference evidence="2 3" key="1">
    <citation type="submission" date="2019-05" db="EMBL/GenBank/DDBJ databases">
        <title>Another draft genome of Portunus trituberculatus and its Hox gene families provides insights of decapod evolution.</title>
        <authorList>
            <person name="Jeong J.-H."/>
            <person name="Song I."/>
            <person name="Kim S."/>
            <person name="Choi T."/>
            <person name="Kim D."/>
            <person name="Ryu S."/>
            <person name="Kim W."/>
        </authorList>
    </citation>
    <scope>NUCLEOTIDE SEQUENCE [LARGE SCALE GENOMIC DNA]</scope>
    <source>
        <tissue evidence="2">Muscle</tissue>
    </source>
</reference>
<accession>A0A5B7G226</accession>
<sequence length="89" mass="9287">MLESQGCERCQDAAAGGGELGAALPHDTYKQSTNHGWGEKCSSGMMVVVVVVAVMVVVVVVVEKNRDARKGKGVGVVTKVERVREGSGT</sequence>
<evidence type="ECO:0000313" key="2">
    <source>
        <dbReference type="EMBL" id="MPC50524.1"/>
    </source>
</evidence>
<name>A0A5B7G226_PORTR</name>
<evidence type="ECO:0000313" key="3">
    <source>
        <dbReference type="Proteomes" id="UP000324222"/>
    </source>
</evidence>